<gene>
    <name evidence="5" type="ORF">Lp19_1911</name>
</gene>
<dbReference type="AlphaFoldDB" id="A0A165RBD0"/>
<dbReference type="PANTHER" id="PTHR42749:SF4">
    <property type="entry name" value="CELL SHAPE-DETERMINING PROTEIN MBL"/>
    <property type="match status" value="1"/>
</dbReference>
<accession>A0A165RBD0</accession>
<evidence type="ECO:0000256" key="4">
    <source>
        <dbReference type="ARBA" id="ARBA00022840"/>
    </source>
</evidence>
<dbReference type="GO" id="GO:0005737">
    <property type="term" value="C:cytoplasm"/>
    <property type="evidence" value="ECO:0007669"/>
    <property type="project" value="UniProtKB-SubCell"/>
</dbReference>
<dbReference type="PANTHER" id="PTHR42749">
    <property type="entry name" value="CELL SHAPE-DETERMINING PROTEIN MREB"/>
    <property type="match status" value="1"/>
</dbReference>
<evidence type="ECO:0000313" key="6">
    <source>
        <dbReference type="Proteomes" id="UP000076882"/>
    </source>
</evidence>
<name>A0A165RBD0_LACPN</name>
<dbReference type="Pfam" id="PF06723">
    <property type="entry name" value="MreB_Mbl"/>
    <property type="match status" value="1"/>
</dbReference>
<reference evidence="5 6" key="1">
    <citation type="submission" date="2016-03" db="EMBL/GenBank/DDBJ databases">
        <title>Comparative genomics of 54 Lactobacillus plantarum strains reveals genomic uncoupling from niche constraints.</title>
        <authorList>
            <person name="Martino M.E."/>
        </authorList>
    </citation>
    <scope>NUCLEOTIDE SEQUENCE [LARGE SCALE GENOMIC DNA]</scope>
    <source>
        <strain evidence="5 6">19.1</strain>
    </source>
</reference>
<keyword evidence="4" id="KW-0067">ATP-binding</keyword>
<dbReference type="Proteomes" id="UP000076882">
    <property type="component" value="Unassembled WGS sequence"/>
</dbReference>
<dbReference type="EMBL" id="LUXM01000033">
    <property type="protein sequence ID" value="KZU93937.1"/>
    <property type="molecule type" value="Genomic_DNA"/>
</dbReference>
<dbReference type="PATRIC" id="fig|1590.201.peg.1804"/>
<dbReference type="SUPFAM" id="SSF53067">
    <property type="entry name" value="Actin-like ATPase domain"/>
    <property type="match status" value="1"/>
</dbReference>
<keyword evidence="2" id="KW-0963">Cytoplasm</keyword>
<proteinExistence type="predicted"/>
<comment type="caution">
    <text evidence="5">The sequence shown here is derived from an EMBL/GenBank/DDBJ whole genome shotgun (WGS) entry which is preliminary data.</text>
</comment>
<comment type="subcellular location">
    <subcellularLocation>
        <location evidence="1">Cytoplasm</location>
    </subcellularLocation>
</comment>
<organism evidence="5 6">
    <name type="scientific">Lactiplantibacillus plantarum</name>
    <name type="common">Lactobacillus plantarum</name>
    <dbReference type="NCBI Taxonomy" id="1590"/>
    <lineage>
        <taxon>Bacteria</taxon>
        <taxon>Bacillati</taxon>
        <taxon>Bacillota</taxon>
        <taxon>Bacilli</taxon>
        <taxon>Lactobacillales</taxon>
        <taxon>Lactobacillaceae</taxon>
        <taxon>Lactiplantibacillus</taxon>
    </lineage>
</organism>
<evidence type="ECO:0000256" key="2">
    <source>
        <dbReference type="ARBA" id="ARBA00022490"/>
    </source>
</evidence>
<sequence>MQIVSTAHHVMETLPPEIAADIIDRGITLTGGGALLSGLDQLISENLKVPVMVAEHPLNNVAQGAGILLEHMQKTAKNKK</sequence>
<dbReference type="InterPro" id="IPR043129">
    <property type="entry name" value="ATPase_NBD"/>
</dbReference>
<protein>
    <submittedName>
        <fullName evidence="5">Rod shape-determining protein MreB</fullName>
    </submittedName>
</protein>
<evidence type="ECO:0000256" key="3">
    <source>
        <dbReference type="ARBA" id="ARBA00022741"/>
    </source>
</evidence>
<dbReference type="Gene3D" id="3.30.420.40">
    <property type="match status" value="1"/>
</dbReference>
<dbReference type="GO" id="GO:0005524">
    <property type="term" value="F:ATP binding"/>
    <property type="evidence" value="ECO:0007669"/>
    <property type="project" value="UniProtKB-KW"/>
</dbReference>
<evidence type="ECO:0000256" key="1">
    <source>
        <dbReference type="ARBA" id="ARBA00004496"/>
    </source>
</evidence>
<evidence type="ECO:0000313" key="5">
    <source>
        <dbReference type="EMBL" id="KZU93937.1"/>
    </source>
</evidence>
<keyword evidence="3" id="KW-0547">Nucleotide-binding</keyword>
<dbReference type="InterPro" id="IPR056546">
    <property type="entry name" value="MreB_MamK-like"/>
</dbReference>